<evidence type="ECO:0008006" key="3">
    <source>
        <dbReference type="Google" id="ProtNLM"/>
    </source>
</evidence>
<comment type="caution">
    <text evidence="1">The sequence shown here is derived from an EMBL/GenBank/DDBJ whole genome shotgun (WGS) entry which is preliminary data.</text>
</comment>
<reference evidence="1 2" key="1">
    <citation type="submission" date="2024-03" db="EMBL/GenBank/DDBJ databases">
        <title>Aureococcus anophagefferens CCMP1851 and Kratosvirus quantuckense: Draft genome of a second virus-susceptible host strain in the model system.</title>
        <authorList>
            <person name="Chase E."/>
            <person name="Truchon A.R."/>
            <person name="Schepens W."/>
            <person name="Wilhelm S.W."/>
        </authorList>
    </citation>
    <scope>NUCLEOTIDE SEQUENCE [LARGE SCALE GENOMIC DNA]</scope>
    <source>
        <strain evidence="1 2">CCMP1851</strain>
    </source>
</reference>
<evidence type="ECO:0000313" key="1">
    <source>
        <dbReference type="EMBL" id="KAK7238653.1"/>
    </source>
</evidence>
<evidence type="ECO:0000313" key="2">
    <source>
        <dbReference type="Proteomes" id="UP001363151"/>
    </source>
</evidence>
<name>A0ABR1FU00_AURAN</name>
<dbReference type="InterPro" id="IPR027417">
    <property type="entry name" value="P-loop_NTPase"/>
</dbReference>
<dbReference type="Proteomes" id="UP001363151">
    <property type="component" value="Unassembled WGS sequence"/>
</dbReference>
<sequence length="333" mass="35210">MSVLFNLVLNCFQKVKDEEYPKMDAACLKKQDAKTSAAIIGLLEGDAKFTALSKFEGESIVGRDAEDAEKLQKGVDASIAKGVLPKLEPPPTYVTIDVLGKTPDDVCNVIVGHMGDAVNTGGVVVLCGLSGTGKGTTVARLGELLPEGKTTGWSNGNVFRSLTLLAATWCEQQGLAEFDGAKALTPENLATFMGMLTFDKFDGAWDIKISGLGIEAMVSAIKNTDLKGPKVSKNIPTVAEQTQGEVVKFAAAAATKMGEDGLIVLLEGREATVNYIPSPYRYTLTMSDTAVLGQRRAAQRVAAAVLKEFPEGADDGKLAESVRTNSTKMAEGL</sequence>
<gene>
    <name evidence="1" type="ORF">SO694_00020435</name>
</gene>
<keyword evidence="2" id="KW-1185">Reference proteome</keyword>
<proteinExistence type="predicted"/>
<accession>A0ABR1FU00</accession>
<protein>
    <recommendedName>
        <fullName evidence="3">(d)CMP kinase</fullName>
    </recommendedName>
</protein>
<organism evidence="1 2">
    <name type="scientific">Aureococcus anophagefferens</name>
    <name type="common">Harmful bloom alga</name>
    <dbReference type="NCBI Taxonomy" id="44056"/>
    <lineage>
        <taxon>Eukaryota</taxon>
        <taxon>Sar</taxon>
        <taxon>Stramenopiles</taxon>
        <taxon>Ochrophyta</taxon>
        <taxon>Pelagophyceae</taxon>
        <taxon>Pelagomonadales</taxon>
        <taxon>Pelagomonadaceae</taxon>
        <taxon>Aureococcus</taxon>
    </lineage>
</organism>
<dbReference type="Gene3D" id="3.40.50.300">
    <property type="entry name" value="P-loop containing nucleotide triphosphate hydrolases"/>
    <property type="match status" value="1"/>
</dbReference>
<dbReference type="EMBL" id="JBBJCI010000229">
    <property type="protein sequence ID" value="KAK7238653.1"/>
    <property type="molecule type" value="Genomic_DNA"/>
</dbReference>